<organism evidence="1 2">
    <name type="scientific">Arenicella chitinivorans</name>
    <dbReference type="NCBI Taxonomy" id="1329800"/>
    <lineage>
        <taxon>Bacteria</taxon>
        <taxon>Pseudomonadati</taxon>
        <taxon>Pseudomonadota</taxon>
        <taxon>Gammaproteobacteria</taxon>
        <taxon>Arenicellales</taxon>
        <taxon>Arenicellaceae</taxon>
        <taxon>Arenicella</taxon>
    </lineage>
</organism>
<comment type="caution">
    <text evidence="1">The sequence shown here is derived from an EMBL/GenBank/DDBJ whole genome shotgun (WGS) entry which is preliminary data.</text>
</comment>
<reference evidence="1" key="1">
    <citation type="journal article" date="2014" name="Int. J. Syst. Evol. Microbiol.">
        <title>Complete genome sequence of Corynebacterium casei LMG S-19264T (=DSM 44701T), isolated from a smear-ripened cheese.</title>
        <authorList>
            <consortium name="US DOE Joint Genome Institute (JGI-PGF)"/>
            <person name="Walter F."/>
            <person name="Albersmeier A."/>
            <person name="Kalinowski J."/>
            <person name="Ruckert C."/>
        </authorList>
    </citation>
    <scope>NUCLEOTIDE SEQUENCE</scope>
    <source>
        <strain evidence="1">KCTC 12711</strain>
    </source>
</reference>
<name>A0A918S3D7_9GAMM</name>
<dbReference type="Proteomes" id="UP000614811">
    <property type="component" value="Unassembled WGS sequence"/>
</dbReference>
<proteinExistence type="predicted"/>
<keyword evidence="2" id="KW-1185">Reference proteome</keyword>
<protein>
    <submittedName>
        <fullName evidence="1">Uncharacterized protein</fullName>
    </submittedName>
</protein>
<gene>
    <name evidence="1" type="ORF">GCM10008090_30460</name>
</gene>
<sequence length="92" mass="10677">MGDIESDMDASRWRYTDLIQVGVNRWSKLSEKFWRVPSEIKDRRYTACKQCEHFISATTQCSKCLCAMGIKTWLGGFACPIEKWPAEKHVSE</sequence>
<evidence type="ECO:0000313" key="2">
    <source>
        <dbReference type="Proteomes" id="UP000614811"/>
    </source>
</evidence>
<accession>A0A918S3D7</accession>
<evidence type="ECO:0000313" key="1">
    <source>
        <dbReference type="EMBL" id="GHA18761.1"/>
    </source>
</evidence>
<dbReference type="AlphaFoldDB" id="A0A918S3D7"/>
<reference evidence="1" key="2">
    <citation type="submission" date="2020-09" db="EMBL/GenBank/DDBJ databases">
        <authorList>
            <person name="Sun Q."/>
            <person name="Kim S."/>
        </authorList>
    </citation>
    <scope>NUCLEOTIDE SEQUENCE</scope>
    <source>
        <strain evidence="1">KCTC 12711</strain>
    </source>
</reference>
<dbReference type="RefSeq" id="WP_189402572.1">
    <property type="nucleotide sequence ID" value="NZ_BMXA01000007.1"/>
</dbReference>
<dbReference type="EMBL" id="BMXA01000007">
    <property type="protein sequence ID" value="GHA18761.1"/>
    <property type="molecule type" value="Genomic_DNA"/>
</dbReference>